<dbReference type="EMBL" id="CAJNOE010000422">
    <property type="protein sequence ID" value="CAF1208384.1"/>
    <property type="molecule type" value="Genomic_DNA"/>
</dbReference>
<comment type="caution">
    <text evidence="2">The sequence shown here is derived from an EMBL/GenBank/DDBJ whole genome shotgun (WGS) entry which is preliminary data.</text>
</comment>
<dbReference type="InterPro" id="IPR050164">
    <property type="entry name" value="Peptidase_C19"/>
</dbReference>
<dbReference type="PROSITE" id="PS50235">
    <property type="entry name" value="USP_3"/>
    <property type="match status" value="1"/>
</dbReference>
<gene>
    <name evidence="2" type="ORF">IZO911_LOCUS29028</name>
    <name evidence="3" type="ORF">KXQ929_LOCUS13815</name>
</gene>
<dbReference type="InterPro" id="IPR001394">
    <property type="entry name" value="Peptidase_C19_UCH"/>
</dbReference>
<dbReference type="AlphaFoldDB" id="A0A814WPE5"/>
<dbReference type="GO" id="GO:0005829">
    <property type="term" value="C:cytosol"/>
    <property type="evidence" value="ECO:0007669"/>
    <property type="project" value="TreeGrafter"/>
</dbReference>
<dbReference type="PANTHER" id="PTHR24006">
    <property type="entry name" value="UBIQUITIN CARBOXYL-TERMINAL HYDROLASE"/>
    <property type="match status" value="1"/>
</dbReference>
<dbReference type="InterPro" id="IPR018200">
    <property type="entry name" value="USP_CS"/>
</dbReference>
<dbReference type="SUPFAM" id="SSF54001">
    <property type="entry name" value="Cysteine proteinases"/>
    <property type="match status" value="1"/>
</dbReference>
<accession>A0A814WPE5</accession>
<dbReference type="Proteomes" id="UP000663868">
    <property type="component" value="Unassembled WGS sequence"/>
</dbReference>
<dbReference type="EMBL" id="CAJOBB010000750">
    <property type="protein sequence ID" value="CAF3743635.1"/>
    <property type="molecule type" value="Genomic_DNA"/>
</dbReference>
<dbReference type="GO" id="GO:0004843">
    <property type="term" value="F:cysteine-type deubiquitinase activity"/>
    <property type="evidence" value="ECO:0007669"/>
    <property type="project" value="InterPro"/>
</dbReference>
<dbReference type="GO" id="GO:0005634">
    <property type="term" value="C:nucleus"/>
    <property type="evidence" value="ECO:0007669"/>
    <property type="project" value="TreeGrafter"/>
</dbReference>
<reference evidence="2" key="1">
    <citation type="submission" date="2021-02" db="EMBL/GenBank/DDBJ databases">
        <authorList>
            <person name="Nowell W R."/>
        </authorList>
    </citation>
    <scope>NUCLEOTIDE SEQUENCE</scope>
</reference>
<evidence type="ECO:0000313" key="4">
    <source>
        <dbReference type="Proteomes" id="UP000663860"/>
    </source>
</evidence>
<proteinExistence type="predicted"/>
<dbReference type="Proteomes" id="UP000663860">
    <property type="component" value="Unassembled WGS sequence"/>
</dbReference>
<dbReference type="PANTHER" id="PTHR24006:SF908">
    <property type="entry name" value="DEUBIQUITINATING APOPTOTIC INHIBITOR, ISOFORM A"/>
    <property type="match status" value="1"/>
</dbReference>
<dbReference type="Pfam" id="PF00443">
    <property type="entry name" value="UCH"/>
    <property type="match status" value="1"/>
</dbReference>
<feature type="domain" description="USP" evidence="1">
    <location>
        <begin position="507"/>
        <end position="873"/>
    </location>
</feature>
<sequence>MSSRLLTSVEIESSSSFLNTIKRIHTEYDKYDNSTEKLQILSDQLYQIWMKPKFGSNLTTRNKEGYQIIEYLEQLILDNTMNDNFFILIINLLSKNENFYHLLLIDHKRFKQLFNSSIRKPIYLTRYIELLYYYCPSNLVSTIGLDFYRFVVDTHFLKYLCQTTRDIDWLAVFSTLIYQFYENTTKYLLSTEYIFQNQKDATDYSIYVIDTLLHHHLKIKILKDFIYDVKLINTIIKAITAVWEQNPSSENSTTKEIPNGVTPVQLQSIEYLFNVMSNTKPSRTHLTTHVINSKTPTFSFAIFSLFPRIQLDAVDMILKDMFSDGRLNGERLSIMIKYLTELIDAPIQFIQYISYETWIIGLCMTLVSFNQHEYLIKILDDTTLFLIDHLFNIQTFDNAFQILFWFVQYDKRIQTFRLLLDRLPNLFEQLKILNNEDLKTKIIELCHMGIAIHPEYNLSNEIILKQIIHNFPQPDLNILLNHKNIHAKLHSINLENNTTNNKLKNRVGIINLGNTCYVNSILQALYQCDLFRKYIFEQNFNEQILLRELQIIFAQLNLSKRPYINAINFVKIARPAWFTMNEQQDCAEFLGYLLDTIKDEEKKDKNIASNEIQRLFTIRTCQINRCQRCSIDSYQEESSNYLFLPIPTTDNQHDSLNFNQSAMPISVMKNGLKFYPASNRNSISTDQPLISNTSIQLPSSSSNTTLNLQFVFDCYFQKEELKDDNQYRCEHCQSLQNAERYTILQTAPEYLILSLNRFEYDKQTNIFRKVFTKITYPKILNVHVYPSRNNSILTKYCLVLIIVHTGYTLHGGHYYVYAREMKSSKINMNEQEDNDEWFLLNDDLVTLSSYEAMIENCAQYSSATPYVLFYKRIDEQQIEETEKIKQISIHESLIKQIHEDNMIYERESEK</sequence>
<dbReference type="PROSITE" id="PS00972">
    <property type="entry name" value="USP_1"/>
    <property type="match status" value="1"/>
</dbReference>
<dbReference type="InterPro" id="IPR028889">
    <property type="entry name" value="USP"/>
</dbReference>
<dbReference type="InterPro" id="IPR038765">
    <property type="entry name" value="Papain-like_cys_pep_sf"/>
</dbReference>
<name>A0A814WPE5_9BILA</name>
<organism evidence="2 4">
    <name type="scientific">Adineta steineri</name>
    <dbReference type="NCBI Taxonomy" id="433720"/>
    <lineage>
        <taxon>Eukaryota</taxon>
        <taxon>Metazoa</taxon>
        <taxon>Spiralia</taxon>
        <taxon>Gnathifera</taxon>
        <taxon>Rotifera</taxon>
        <taxon>Eurotatoria</taxon>
        <taxon>Bdelloidea</taxon>
        <taxon>Adinetida</taxon>
        <taxon>Adinetidae</taxon>
        <taxon>Adineta</taxon>
    </lineage>
</organism>
<protein>
    <recommendedName>
        <fullName evidence="1">USP domain-containing protein</fullName>
    </recommendedName>
</protein>
<evidence type="ECO:0000313" key="3">
    <source>
        <dbReference type="EMBL" id="CAF3743635.1"/>
    </source>
</evidence>
<evidence type="ECO:0000259" key="1">
    <source>
        <dbReference type="PROSITE" id="PS50235"/>
    </source>
</evidence>
<evidence type="ECO:0000313" key="2">
    <source>
        <dbReference type="EMBL" id="CAF1208384.1"/>
    </source>
</evidence>
<dbReference type="Gene3D" id="3.90.70.10">
    <property type="entry name" value="Cysteine proteinases"/>
    <property type="match status" value="1"/>
</dbReference>
<dbReference type="GO" id="GO:0016579">
    <property type="term" value="P:protein deubiquitination"/>
    <property type="evidence" value="ECO:0007669"/>
    <property type="project" value="InterPro"/>
</dbReference>